<evidence type="ECO:0000313" key="10">
    <source>
        <dbReference type="Proteomes" id="UP000095591"/>
    </source>
</evidence>
<keyword evidence="3" id="KW-0064">Aspartyl protease</keyword>
<dbReference type="EMBL" id="CYYK01000022">
    <property type="protein sequence ID" value="CUP23588.1"/>
    <property type="molecule type" value="Genomic_DNA"/>
</dbReference>
<evidence type="ECO:0000256" key="4">
    <source>
        <dbReference type="ARBA" id="ARBA00022801"/>
    </source>
</evidence>
<dbReference type="Pfam" id="PF01750">
    <property type="entry name" value="HycI"/>
    <property type="match status" value="1"/>
</dbReference>
<evidence type="ECO:0000313" key="8">
    <source>
        <dbReference type="EMBL" id="MSB75545.1"/>
    </source>
</evidence>
<organism evidence="5 10">
    <name type="scientific">Parabacteroides distasonis</name>
    <dbReference type="NCBI Taxonomy" id="823"/>
    <lineage>
        <taxon>Bacteria</taxon>
        <taxon>Pseudomonadati</taxon>
        <taxon>Bacteroidota</taxon>
        <taxon>Bacteroidia</taxon>
        <taxon>Bacteroidales</taxon>
        <taxon>Tannerellaceae</taxon>
        <taxon>Parabacteroides</taxon>
    </lineage>
</organism>
<dbReference type="PRINTS" id="PR00446">
    <property type="entry name" value="HYDRGNUPTAKE"/>
</dbReference>
<keyword evidence="4 5" id="KW-0378">Hydrolase</keyword>
<name>A0A173VQ69_PARDI</name>
<evidence type="ECO:0000313" key="6">
    <source>
        <dbReference type="EMBL" id="CUP23588.1"/>
    </source>
</evidence>
<dbReference type="InterPro" id="IPR023430">
    <property type="entry name" value="Pept_HybD-like_dom_sf"/>
</dbReference>
<evidence type="ECO:0000313" key="11">
    <source>
        <dbReference type="Proteomes" id="UP000432516"/>
    </source>
</evidence>
<dbReference type="NCBIfam" id="TIGR00072">
    <property type="entry name" value="hydrog_prot"/>
    <property type="match status" value="1"/>
</dbReference>
<dbReference type="OMA" id="MIDAMIL"/>
<proteinExistence type="inferred from homology"/>
<evidence type="ECO:0000313" key="9">
    <source>
        <dbReference type="Proteomes" id="UP000095455"/>
    </source>
</evidence>
<evidence type="ECO:0000256" key="3">
    <source>
        <dbReference type="ARBA" id="ARBA00022750"/>
    </source>
</evidence>
<dbReference type="GO" id="GO:0008047">
    <property type="term" value="F:enzyme activator activity"/>
    <property type="evidence" value="ECO:0007669"/>
    <property type="project" value="InterPro"/>
</dbReference>
<reference evidence="11 12" key="2">
    <citation type="journal article" date="2019" name="Nat. Med.">
        <title>A library of human gut bacterial isolates paired with longitudinal multiomics data enables mechanistic microbiome research.</title>
        <authorList>
            <person name="Poyet M."/>
            <person name="Groussin M."/>
            <person name="Gibbons S.M."/>
            <person name="Avila-Pacheco J."/>
            <person name="Jiang X."/>
            <person name="Kearney S.M."/>
            <person name="Perrotta A.R."/>
            <person name="Berdy B."/>
            <person name="Zhao S."/>
            <person name="Lieberman T.D."/>
            <person name="Swanson P.K."/>
            <person name="Smith M."/>
            <person name="Roesemann S."/>
            <person name="Alexander J.E."/>
            <person name="Rich S.A."/>
            <person name="Livny J."/>
            <person name="Vlamakis H."/>
            <person name="Clish C."/>
            <person name="Bullock K."/>
            <person name="Deik A."/>
            <person name="Scott J."/>
            <person name="Pierce K.A."/>
            <person name="Xavier R.J."/>
            <person name="Alm E.J."/>
        </authorList>
    </citation>
    <scope>NUCLEOTIDE SEQUENCE [LARGE SCALE GENOMIC DNA]</scope>
    <source>
        <strain evidence="7 11">BIOML-A2</strain>
        <strain evidence="8 12">BIOML-A20</strain>
    </source>
</reference>
<dbReference type="Proteomes" id="UP000432516">
    <property type="component" value="Unassembled WGS sequence"/>
</dbReference>
<evidence type="ECO:0000256" key="2">
    <source>
        <dbReference type="ARBA" id="ARBA00022670"/>
    </source>
</evidence>
<reference evidence="9 10" key="1">
    <citation type="submission" date="2015-09" db="EMBL/GenBank/DDBJ databases">
        <authorList>
            <consortium name="Pathogen Informatics"/>
        </authorList>
    </citation>
    <scope>NUCLEOTIDE SEQUENCE [LARGE SCALE GENOMIC DNA]</scope>
    <source>
        <strain evidence="6 9">2789STDY5608822</strain>
        <strain evidence="5 10">2789STDY5608872</strain>
    </source>
</reference>
<dbReference type="AlphaFoldDB" id="A0A173VQ69"/>
<dbReference type="Gene3D" id="3.40.50.1450">
    <property type="entry name" value="HybD-like"/>
    <property type="match status" value="1"/>
</dbReference>
<dbReference type="GO" id="GO:0016485">
    <property type="term" value="P:protein processing"/>
    <property type="evidence" value="ECO:0007669"/>
    <property type="project" value="TreeGrafter"/>
</dbReference>
<evidence type="ECO:0000313" key="12">
    <source>
        <dbReference type="Proteomes" id="UP000441609"/>
    </source>
</evidence>
<dbReference type="InterPro" id="IPR000671">
    <property type="entry name" value="Peptidase_A31"/>
</dbReference>
<gene>
    <name evidence="5" type="primary">hybD</name>
    <name evidence="6" type="ORF">ERS852380_04204</name>
    <name evidence="5" type="ORF">ERS852429_03410</name>
    <name evidence="7" type="ORF">GKD68_19995</name>
    <name evidence="8" type="ORF">GKD70_19980</name>
</gene>
<accession>A0A173VQ69</accession>
<dbReference type="Proteomes" id="UP000441609">
    <property type="component" value="Unassembled WGS sequence"/>
</dbReference>
<dbReference type="CDD" id="cd06062">
    <property type="entry name" value="H2MP_MemB-H2up"/>
    <property type="match status" value="1"/>
</dbReference>
<dbReference type="OrthoDB" id="9794619at2"/>
<dbReference type="GO" id="GO:0004190">
    <property type="term" value="F:aspartic-type endopeptidase activity"/>
    <property type="evidence" value="ECO:0007669"/>
    <property type="project" value="UniProtKB-KW"/>
</dbReference>
<evidence type="ECO:0000313" key="5">
    <source>
        <dbReference type="EMBL" id="CUN29371.1"/>
    </source>
</evidence>
<sequence length="159" mass="17570">MKAEKETLVLGVGNLLLKDEGVGIHVIKALENEKLPAHVHLMDGGTGGLHLLSWLQGYDRIIMIDATLDNNPPGTVRLIQPRYATDFPPLMSAHEIGLKDMIDAMILTDDLPETHLIVISALNINEVGMDLTPEVKAAVPKVIRMIQEIISIHNRAYRQ</sequence>
<keyword evidence="2 5" id="KW-0645">Protease</keyword>
<protein>
    <submittedName>
        <fullName evidence="5">Hydrogenase 2 maturation protease</fullName>
        <ecNumber evidence="5">3.4.23.-</ecNumber>
    </submittedName>
    <submittedName>
        <fullName evidence="7">Hydrogenase maturation protease</fullName>
    </submittedName>
</protein>
<dbReference type="EMBL" id="WKMO01000026">
    <property type="protein sequence ID" value="MSB75545.1"/>
    <property type="molecule type" value="Genomic_DNA"/>
</dbReference>
<dbReference type="EC" id="3.4.23.-" evidence="5"/>
<comment type="similarity">
    <text evidence="1">Belongs to the peptidase A31 family.</text>
</comment>
<dbReference type="Proteomes" id="UP000095591">
    <property type="component" value="Unassembled WGS sequence"/>
</dbReference>
<dbReference type="Proteomes" id="UP000095455">
    <property type="component" value="Unassembled WGS sequence"/>
</dbReference>
<dbReference type="PANTHER" id="PTHR30302:SF1">
    <property type="entry name" value="HYDROGENASE 2 MATURATION PROTEASE"/>
    <property type="match status" value="1"/>
</dbReference>
<dbReference type="EMBL" id="CYXP01000008">
    <property type="protein sequence ID" value="CUN29371.1"/>
    <property type="molecule type" value="Genomic_DNA"/>
</dbReference>
<evidence type="ECO:0000313" key="7">
    <source>
        <dbReference type="EMBL" id="MRZ56979.1"/>
    </source>
</evidence>
<dbReference type="SUPFAM" id="SSF53163">
    <property type="entry name" value="HybD-like"/>
    <property type="match status" value="1"/>
</dbReference>
<dbReference type="PANTHER" id="PTHR30302">
    <property type="entry name" value="HYDROGENASE 1 MATURATION PROTEASE"/>
    <property type="match status" value="1"/>
</dbReference>
<dbReference type="RefSeq" id="WP_005855012.1">
    <property type="nucleotide sequence ID" value="NZ_AP019729.1"/>
</dbReference>
<evidence type="ECO:0000256" key="1">
    <source>
        <dbReference type="ARBA" id="ARBA00006814"/>
    </source>
</evidence>
<dbReference type="EMBL" id="WKNE01000025">
    <property type="protein sequence ID" value="MRZ56979.1"/>
    <property type="molecule type" value="Genomic_DNA"/>
</dbReference>